<name>A0A1D6KZ62_MAIZE</name>
<sequence length="64" mass="6725">MSDAEGGSNNTTSSAYMEIRWSLDGLDSGCNSPASSACENKKPRTSIARIKSMAERGSPCLSPL</sequence>
<dbReference type="AlphaFoldDB" id="A0A1D6KZ62"/>
<accession>A0A1D6KZ62</accession>
<evidence type="ECO:0000313" key="1">
    <source>
        <dbReference type="EMBL" id="ONM07664.1"/>
    </source>
</evidence>
<protein>
    <submittedName>
        <fullName evidence="1">DnaJ/Hsp40 cysteine-rich domain superfamily protein</fullName>
    </submittedName>
</protein>
<gene>
    <name evidence="1" type="ORF">ZEAMMB73_Zm00001d033477</name>
</gene>
<reference evidence="1" key="1">
    <citation type="submission" date="2015-12" db="EMBL/GenBank/DDBJ databases">
        <title>Update maize B73 reference genome by single molecule sequencing technologies.</title>
        <authorList>
            <consortium name="Maize Genome Sequencing Project"/>
            <person name="Ware D."/>
        </authorList>
    </citation>
    <scope>NUCLEOTIDE SEQUENCE [LARGE SCALE GENOMIC DNA]</scope>
    <source>
        <tissue evidence="1">Seedling</tissue>
    </source>
</reference>
<proteinExistence type="predicted"/>
<dbReference type="EMBL" id="CM007647">
    <property type="protein sequence ID" value="ONM07664.1"/>
    <property type="molecule type" value="Genomic_DNA"/>
</dbReference>
<organism evidence="1">
    <name type="scientific">Zea mays</name>
    <name type="common">Maize</name>
    <dbReference type="NCBI Taxonomy" id="4577"/>
    <lineage>
        <taxon>Eukaryota</taxon>
        <taxon>Viridiplantae</taxon>
        <taxon>Streptophyta</taxon>
        <taxon>Embryophyta</taxon>
        <taxon>Tracheophyta</taxon>
        <taxon>Spermatophyta</taxon>
        <taxon>Magnoliopsida</taxon>
        <taxon>Liliopsida</taxon>
        <taxon>Poales</taxon>
        <taxon>Poaceae</taxon>
        <taxon>PACMAD clade</taxon>
        <taxon>Panicoideae</taxon>
        <taxon>Andropogonodae</taxon>
        <taxon>Andropogoneae</taxon>
        <taxon>Tripsacinae</taxon>
        <taxon>Zea</taxon>
    </lineage>
</organism>